<proteinExistence type="predicted"/>
<dbReference type="PROSITE" id="PS01081">
    <property type="entry name" value="HTH_TETR_1"/>
    <property type="match status" value="1"/>
</dbReference>
<sequence length="251" mass="27884">MPRVTRLARGVKRPRTDKDQDGPRVDARSERWREHRVQVRNELVEAAIRALDKIGPEVTMDDIAREAGAAKPKLYRHFSDKLDLYSAIVENVQGLLWGRIMASINLLADPAGELVTRSAAEYALVVTEHPNVFRFLVHSHFTRQADESERAIAAAQDSARRIAAMFAEAMGEQNVDIESTELVTFAIFGTVASATDWWLGANRMVGHPMPVEEFVRYLSALIEGMIGATARISGIVIDPQQPLHAAFAAKE</sequence>
<dbReference type="GO" id="GO:0003700">
    <property type="term" value="F:DNA-binding transcription factor activity"/>
    <property type="evidence" value="ECO:0007669"/>
    <property type="project" value="TreeGrafter"/>
</dbReference>
<dbReference type="PRINTS" id="PR00455">
    <property type="entry name" value="HTHTETR"/>
</dbReference>
<dbReference type="Gene3D" id="1.10.357.10">
    <property type="entry name" value="Tetracycline Repressor, domain 2"/>
    <property type="match status" value="1"/>
</dbReference>
<dbReference type="Pfam" id="PF19344">
    <property type="entry name" value="TetR_C_32"/>
    <property type="match status" value="1"/>
</dbReference>
<dbReference type="InterPro" id="IPR001647">
    <property type="entry name" value="HTH_TetR"/>
</dbReference>
<dbReference type="PANTHER" id="PTHR30055:SF160">
    <property type="entry name" value="TRANSCRIPTIONAL REGULATORY PROTEIN (PROBABLY ASNC-FAMILY)-RELATED"/>
    <property type="match status" value="1"/>
</dbReference>
<name>A0A848KQX1_9NOCA</name>
<evidence type="ECO:0000313" key="6">
    <source>
        <dbReference type="Proteomes" id="UP000535543"/>
    </source>
</evidence>
<dbReference type="Proteomes" id="UP000535543">
    <property type="component" value="Unassembled WGS sequence"/>
</dbReference>
<protein>
    <submittedName>
        <fullName evidence="5">TetR/AcrR family transcriptional regulator</fullName>
    </submittedName>
</protein>
<comment type="caution">
    <text evidence="5">The sequence shown here is derived from an EMBL/GenBank/DDBJ whole genome shotgun (WGS) entry which is preliminary data.</text>
</comment>
<dbReference type="InterPro" id="IPR023772">
    <property type="entry name" value="DNA-bd_HTH_TetR-type_CS"/>
</dbReference>
<evidence type="ECO:0000256" key="2">
    <source>
        <dbReference type="PROSITE-ProRule" id="PRU00335"/>
    </source>
</evidence>
<dbReference type="EMBL" id="VCQU01000009">
    <property type="protein sequence ID" value="NMN98007.1"/>
    <property type="molecule type" value="Genomic_DNA"/>
</dbReference>
<dbReference type="SUPFAM" id="SSF48498">
    <property type="entry name" value="Tetracyclin repressor-like, C-terminal domain"/>
    <property type="match status" value="1"/>
</dbReference>
<evidence type="ECO:0000313" key="5">
    <source>
        <dbReference type="EMBL" id="NMN98007.1"/>
    </source>
</evidence>
<dbReference type="InterPro" id="IPR050109">
    <property type="entry name" value="HTH-type_TetR-like_transc_reg"/>
</dbReference>
<organism evidence="5 6">
    <name type="scientific">Antrihabitans stalactiti</name>
    <dbReference type="NCBI Taxonomy" id="2584121"/>
    <lineage>
        <taxon>Bacteria</taxon>
        <taxon>Bacillati</taxon>
        <taxon>Actinomycetota</taxon>
        <taxon>Actinomycetes</taxon>
        <taxon>Mycobacteriales</taxon>
        <taxon>Nocardiaceae</taxon>
        <taxon>Antrihabitans</taxon>
    </lineage>
</organism>
<dbReference type="InterPro" id="IPR045823">
    <property type="entry name" value="TetR_C_32"/>
</dbReference>
<accession>A0A848KQX1</accession>
<evidence type="ECO:0000259" key="4">
    <source>
        <dbReference type="PROSITE" id="PS50977"/>
    </source>
</evidence>
<feature type="compositionally biased region" description="Basic and acidic residues" evidence="3">
    <location>
        <begin position="14"/>
        <end position="29"/>
    </location>
</feature>
<dbReference type="SUPFAM" id="SSF46689">
    <property type="entry name" value="Homeodomain-like"/>
    <property type="match status" value="1"/>
</dbReference>
<dbReference type="InterPro" id="IPR009057">
    <property type="entry name" value="Homeodomain-like_sf"/>
</dbReference>
<feature type="domain" description="HTH tetR-type" evidence="4">
    <location>
        <begin position="37"/>
        <end position="96"/>
    </location>
</feature>
<evidence type="ECO:0000256" key="1">
    <source>
        <dbReference type="ARBA" id="ARBA00023125"/>
    </source>
</evidence>
<evidence type="ECO:0000256" key="3">
    <source>
        <dbReference type="SAM" id="MobiDB-lite"/>
    </source>
</evidence>
<dbReference type="InterPro" id="IPR036271">
    <property type="entry name" value="Tet_transcr_reg_TetR-rel_C_sf"/>
</dbReference>
<dbReference type="AlphaFoldDB" id="A0A848KQX1"/>
<feature type="DNA-binding region" description="H-T-H motif" evidence="2">
    <location>
        <begin position="59"/>
        <end position="78"/>
    </location>
</feature>
<dbReference type="PROSITE" id="PS50977">
    <property type="entry name" value="HTH_TETR_2"/>
    <property type="match status" value="1"/>
</dbReference>
<dbReference type="GO" id="GO:0000976">
    <property type="term" value="F:transcription cis-regulatory region binding"/>
    <property type="evidence" value="ECO:0007669"/>
    <property type="project" value="TreeGrafter"/>
</dbReference>
<gene>
    <name evidence="5" type="ORF">FGL95_23495</name>
</gene>
<feature type="region of interest" description="Disordered" evidence="3">
    <location>
        <begin position="1"/>
        <end position="29"/>
    </location>
</feature>
<dbReference type="Pfam" id="PF00440">
    <property type="entry name" value="TetR_N"/>
    <property type="match status" value="1"/>
</dbReference>
<reference evidence="5 6" key="2">
    <citation type="submission" date="2020-06" db="EMBL/GenBank/DDBJ databases">
        <title>Antribacter stalactiti gen. nov., sp. nov., a new member of the family Nacardiaceae isolated from a cave.</title>
        <authorList>
            <person name="Kim I.S."/>
        </authorList>
    </citation>
    <scope>NUCLEOTIDE SEQUENCE [LARGE SCALE GENOMIC DNA]</scope>
    <source>
        <strain evidence="5 6">YC2-7</strain>
    </source>
</reference>
<keyword evidence="6" id="KW-1185">Reference proteome</keyword>
<reference evidence="5 6" key="1">
    <citation type="submission" date="2019-05" db="EMBL/GenBank/DDBJ databases">
        <authorList>
            <person name="Lee S.D."/>
        </authorList>
    </citation>
    <scope>NUCLEOTIDE SEQUENCE [LARGE SCALE GENOMIC DNA]</scope>
    <source>
        <strain evidence="5 6">YC2-7</strain>
    </source>
</reference>
<dbReference type="PANTHER" id="PTHR30055">
    <property type="entry name" value="HTH-TYPE TRANSCRIPTIONAL REGULATOR RUTR"/>
    <property type="match status" value="1"/>
</dbReference>
<keyword evidence="1 2" id="KW-0238">DNA-binding</keyword>